<evidence type="ECO:0000259" key="10">
    <source>
        <dbReference type="Pfam" id="PF25416"/>
    </source>
</evidence>
<dbReference type="PANTHER" id="PTHR11037:SF21">
    <property type="entry name" value="GEMINI, ISOFORM C"/>
    <property type="match status" value="1"/>
</dbReference>
<evidence type="ECO:0000256" key="1">
    <source>
        <dbReference type="ARBA" id="ARBA00004123"/>
    </source>
</evidence>
<evidence type="ECO:0000256" key="7">
    <source>
        <dbReference type="SAM" id="MobiDB-lite"/>
    </source>
</evidence>
<keyword evidence="5" id="KW-0804">Transcription</keyword>
<evidence type="ECO:0000259" key="8">
    <source>
        <dbReference type="Pfam" id="PF04516"/>
    </source>
</evidence>
<dbReference type="AlphaFoldDB" id="A0A9N9TGC0"/>
<dbReference type="Pfam" id="PF04516">
    <property type="entry name" value="CP2"/>
    <property type="match status" value="1"/>
</dbReference>
<dbReference type="Gene3D" id="1.10.150.50">
    <property type="entry name" value="Transcription Factor, Ets-1"/>
    <property type="match status" value="1"/>
</dbReference>
<gene>
    <name evidence="11" type="ORF">PHYEVI_LOCUS738</name>
</gene>
<feature type="compositionally biased region" description="Polar residues" evidence="7">
    <location>
        <begin position="450"/>
        <end position="478"/>
    </location>
</feature>
<evidence type="ECO:0000313" key="12">
    <source>
        <dbReference type="Proteomes" id="UP001153712"/>
    </source>
</evidence>
<dbReference type="InterPro" id="IPR013761">
    <property type="entry name" value="SAM/pointed_sf"/>
</dbReference>
<dbReference type="InterPro" id="IPR041418">
    <property type="entry name" value="SAM_3"/>
</dbReference>
<evidence type="ECO:0008006" key="13">
    <source>
        <dbReference type="Google" id="ProtNLM"/>
    </source>
</evidence>
<comment type="subcellular location">
    <subcellularLocation>
        <location evidence="1">Nucleus</location>
    </subcellularLocation>
</comment>
<feature type="domain" description="Grh/CP2 DB" evidence="8">
    <location>
        <begin position="220"/>
        <end position="430"/>
    </location>
</feature>
<keyword evidence="6" id="KW-0539">Nucleus</keyword>
<dbReference type="InterPro" id="IPR057520">
    <property type="entry name" value="GRHL1/CP2_C"/>
</dbReference>
<dbReference type="PANTHER" id="PTHR11037">
    <property type="entry name" value="TRANSCRIPTION FACTOR CP2"/>
    <property type="match status" value="1"/>
</dbReference>
<feature type="domain" description="SAM" evidence="9">
    <location>
        <begin position="515"/>
        <end position="576"/>
    </location>
</feature>
<keyword evidence="12" id="KW-1185">Reference proteome</keyword>
<dbReference type="InterPro" id="IPR007604">
    <property type="entry name" value="CP2"/>
</dbReference>
<dbReference type="SUPFAM" id="SSF47769">
    <property type="entry name" value="SAM/Pointed domain"/>
    <property type="match status" value="1"/>
</dbReference>
<keyword evidence="3" id="KW-0805">Transcription regulation</keyword>
<proteinExistence type="inferred from homology"/>
<evidence type="ECO:0000256" key="2">
    <source>
        <dbReference type="ARBA" id="ARBA00010852"/>
    </source>
</evidence>
<evidence type="ECO:0000259" key="9">
    <source>
        <dbReference type="Pfam" id="PF18016"/>
    </source>
</evidence>
<evidence type="ECO:0000256" key="6">
    <source>
        <dbReference type="ARBA" id="ARBA00023242"/>
    </source>
</evidence>
<evidence type="ECO:0000313" key="11">
    <source>
        <dbReference type="EMBL" id="CAG9854274.1"/>
    </source>
</evidence>
<dbReference type="Proteomes" id="UP001153712">
    <property type="component" value="Chromosome 1"/>
</dbReference>
<dbReference type="GO" id="GO:0001228">
    <property type="term" value="F:DNA-binding transcription activator activity, RNA polymerase II-specific"/>
    <property type="evidence" value="ECO:0007669"/>
    <property type="project" value="TreeGrafter"/>
</dbReference>
<evidence type="ECO:0000256" key="4">
    <source>
        <dbReference type="ARBA" id="ARBA00023125"/>
    </source>
</evidence>
<dbReference type="GO" id="GO:0005634">
    <property type="term" value="C:nucleus"/>
    <property type="evidence" value="ECO:0007669"/>
    <property type="project" value="UniProtKB-SubCell"/>
</dbReference>
<accession>A0A9N9TGC0</accession>
<reference evidence="11" key="1">
    <citation type="submission" date="2022-01" db="EMBL/GenBank/DDBJ databases">
        <authorList>
            <person name="King R."/>
        </authorList>
    </citation>
    <scope>NUCLEOTIDE SEQUENCE</scope>
</reference>
<comment type="similarity">
    <text evidence="2">Belongs to the grh/CP2 family. CP2 subfamily.</text>
</comment>
<organism evidence="11 12">
    <name type="scientific">Phyllotreta striolata</name>
    <name type="common">Striped flea beetle</name>
    <name type="synonym">Crioceris striolata</name>
    <dbReference type="NCBI Taxonomy" id="444603"/>
    <lineage>
        <taxon>Eukaryota</taxon>
        <taxon>Metazoa</taxon>
        <taxon>Ecdysozoa</taxon>
        <taxon>Arthropoda</taxon>
        <taxon>Hexapoda</taxon>
        <taxon>Insecta</taxon>
        <taxon>Pterygota</taxon>
        <taxon>Neoptera</taxon>
        <taxon>Endopterygota</taxon>
        <taxon>Coleoptera</taxon>
        <taxon>Polyphaga</taxon>
        <taxon>Cucujiformia</taxon>
        <taxon>Chrysomeloidea</taxon>
        <taxon>Chrysomelidae</taxon>
        <taxon>Galerucinae</taxon>
        <taxon>Alticini</taxon>
        <taxon>Phyllotreta</taxon>
    </lineage>
</organism>
<evidence type="ECO:0000256" key="3">
    <source>
        <dbReference type="ARBA" id="ARBA00023015"/>
    </source>
</evidence>
<feature type="domain" description="GRHL1/CP2 C-terminal" evidence="10">
    <location>
        <begin position="582"/>
        <end position="669"/>
    </location>
</feature>
<dbReference type="GO" id="GO:0000978">
    <property type="term" value="F:RNA polymerase II cis-regulatory region sequence-specific DNA binding"/>
    <property type="evidence" value="ECO:0007669"/>
    <property type="project" value="TreeGrafter"/>
</dbReference>
<feature type="region of interest" description="Disordered" evidence="7">
    <location>
        <begin position="416"/>
        <end position="486"/>
    </location>
</feature>
<dbReference type="Pfam" id="PF18016">
    <property type="entry name" value="SAM_3"/>
    <property type="match status" value="1"/>
</dbReference>
<dbReference type="InterPro" id="IPR040167">
    <property type="entry name" value="TF_CP2-like"/>
</dbReference>
<dbReference type="Pfam" id="PF25416">
    <property type="entry name" value="GRHL1_C"/>
    <property type="match status" value="1"/>
</dbReference>
<sequence length="674" mass="76802">MDYQLYVNSVNSDIILNDQSENSKNSWNLPNECSMDNQNDVFDWTSIKIDEQDRHLKKRKLPADFDDNKKKQIIIKEPTTHNVKDDIKKNIQQRGTVKMQHWQVEDYTDLNADIENSLNTSDLVGNTYTVNGQILGMNNLTVFKQEAPSPTSGDVAILQVAKKNRQSPPIHHANVATITSTIDDNCNQNMFNNTISQLLSQENLAGIHNVIDNNNLSSPNSQDSYSISSTNYNLIEDSRFQYVLAAATSIATKQNEDTLTYLNQGQSYEIKLKKLGDLSFYRGKFLKSYIRICFHERRLQYMEKEQMVLWQSARPGDRILEADIPLSYGASDITQPPNAVNVIHFNWDPTKEVGVYIKVNCISTEFTAKKHGGEKGVPFRIQIETYQNNDNMHANMNKRLHAAACQIKVFKLKGADRKHKQDRMKIMKRPPSEQEKYQPSYECTVLNDLPNDTITSPPLSPMSSNDQSSECNSPTQRPVPQRNDPVVTEVPKDIGVVQESSITPSLEKPTSISNVIQLSQISTPQETKDWLVQNRFENYVDTFEKFSGDDMLRMSRDDLRQICGNADGIRLHNAIHLKTITPKLKLYVCQENSTVFNAVFLSSYSSLELLQKLSKMVGLGENQVRNVYLEGPQSIHIKLNEDVLKHIKEEAMFSLQIISHENSGYILLLKRTVM</sequence>
<keyword evidence="4" id="KW-0238">DNA-binding</keyword>
<name>A0A9N9TGC0_PHYSR</name>
<dbReference type="EMBL" id="OU900094">
    <property type="protein sequence ID" value="CAG9854274.1"/>
    <property type="molecule type" value="Genomic_DNA"/>
</dbReference>
<dbReference type="OrthoDB" id="9996779at2759"/>
<evidence type="ECO:0000256" key="5">
    <source>
        <dbReference type="ARBA" id="ARBA00023163"/>
    </source>
</evidence>
<feature type="compositionally biased region" description="Basic residues" evidence="7">
    <location>
        <begin position="416"/>
        <end position="428"/>
    </location>
</feature>
<protein>
    <recommendedName>
        <fullName evidence="13">Transcription factor CP2</fullName>
    </recommendedName>
</protein>